<accession>A0A8S3J7S1</accession>
<dbReference type="Proteomes" id="UP000676336">
    <property type="component" value="Unassembled WGS sequence"/>
</dbReference>
<dbReference type="EMBL" id="CAJOBI010340232">
    <property type="protein sequence ID" value="CAF5211795.1"/>
    <property type="molecule type" value="Genomic_DNA"/>
</dbReference>
<proteinExistence type="predicted"/>
<gene>
    <name evidence="1" type="ORF">SMN809_LOCUS78597</name>
</gene>
<feature type="non-terminal residue" evidence="1">
    <location>
        <position position="1"/>
    </location>
</feature>
<dbReference type="AlphaFoldDB" id="A0A8S3J7S1"/>
<sequence>DCDADDRYWVIIYYEDKSKLRFSFGYSLNGCETKYLDTWLIKDLCNQAKKTATTEIVLDEWNHDWRTITALFDKETFILFGFRIELKTDTSKTRETVLLPLDKIRERLAIEKLQPEDDRILTTYTSIS</sequence>
<evidence type="ECO:0000313" key="1">
    <source>
        <dbReference type="EMBL" id="CAF5211795.1"/>
    </source>
</evidence>
<reference evidence="1" key="1">
    <citation type="submission" date="2021-02" db="EMBL/GenBank/DDBJ databases">
        <authorList>
            <person name="Nowell W R."/>
        </authorList>
    </citation>
    <scope>NUCLEOTIDE SEQUENCE</scope>
</reference>
<name>A0A8S3J7S1_9BILA</name>
<comment type="caution">
    <text evidence="1">The sequence shown here is derived from an EMBL/GenBank/DDBJ whole genome shotgun (WGS) entry which is preliminary data.</text>
</comment>
<organism evidence="1 2">
    <name type="scientific">Rotaria magnacalcarata</name>
    <dbReference type="NCBI Taxonomy" id="392030"/>
    <lineage>
        <taxon>Eukaryota</taxon>
        <taxon>Metazoa</taxon>
        <taxon>Spiralia</taxon>
        <taxon>Gnathifera</taxon>
        <taxon>Rotifera</taxon>
        <taxon>Eurotatoria</taxon>
        <taxon>Bdelloidea</taxon>
        <taxon>Philodinida</taxon>
        <taxon>Philodinidae</taxon>
        <taxon>Rotaria</taxon>
    </lineage>
</organism>
<evidence type="ECO:0000313" key="2">
    <source>
        <dbReference type="Proteomes" id="UP000676336"/>
    </source>
</evidence>
<protein>
    <submittedName>
        <fullName evidence="1">Uncharacterized protein</fullName>
    </submittedName>
</protein>